<keyword evidence="6 9" id="KW-0288">FMN</keyword>
<dbReference type="InterPro" id="IPR001295">
    <property type="entry name" value="Dihydroorotate_DH_CS"/>
</dbReference>
<keyword evidence="5 9" id="KW-0285">Flavoprotein</keyword>
<dbReference type="EC" id="1.3.-.-" evidence="9"/>
<feature type="binding site" evidence="9">
    <location>
        <position position="198"/>
    </location>
    <ligand>
        <name>FMN</name>
        <dbReference type="ChEBI" id="CHEBI:58210"/>
    </ligand>
</feature>
<comment type="similarity">
    <text evidence="3 9">Belongs to the dihydroorotate dehydrogenase family. Type 1 subfamily.</text>
</comment>
<dbReference type="GO" id="GO:0005737">
    <property type="term" value="C:cytoplasm"/>
    <property type="evidence" value="ECO:0007669"/>
    <property type="project" value="UniProtKB-SubCell"/>
</dbReference>
<dbReference type="GO" id="GO:0006207">
    <property type="term" value="P:'de novo' pyrimidine nucleobase biosynthetic process"/>
    <property type="evidence" value="ECO:0007669"/>
    <property type="project" value="InterPro"/>
</dbReference>
<dbReference type="SUPFAM" id="SSF51395">
    <property type="entry name" value="FMN-linked oxidoreductases"/>
    <property type="match status" value="1"/>
</dbReference>
<protein>
    <recommendedName>
        <fullName evidence="9">Dihydroorotate dehydrogenase</fullName>
        <shortName evidence="9">DHOD</shortName>
        <shortName evidence="9">DHODase</shortName>
        <shortName evidence="9">DHOdehase</shortName>
        <ecNumber evidence="9">1.3.-.-</ecNumber>
    </recommendedName>
</protein>
<dbReference type="PROSITE" id="PS00912">
    <property type="entry name" value="DHODEHASE_2"/>
    <property type="match status" value="1"/>
</dbReference>
<dbReference type="GO" id="GO:0044205">
    <property type="term" value="P:'de novo' UMP biosynthetic process"/>
    <property type="evidence" value="ECO:0007669"/>
    <property type="project" value="UniProtKB-UniRule"/>
</dbReference>
<evidence type="ECO:0000256" key="1">
    <source>
        <dbReference type="ARBA" id="ARBA00004496"/>
    </source>
</evidence>
<keyword evidence="4 9" id="KW-0963">Cytoplasm</keyword>
<evidence type="ECO:0000256" key="8">
    <source>
        <dbReference type="ARBA" id="ARBA00023002"/>
    </source>
</evidence>
<evidence type="ECO:0000313" key="11">
    <source>
        <dbReference type="EMBL" id="HFH30340.1"/>
    </source>
</evidence>
<evidence type="ECO:0000259" key="10">
    <source>
        <dbReference type="Pfam" id="PF01180"/>
    </source>
</evidence>
<dbReference type="InterPro" id="IPR013785">
    <property type="entry name" value="Aldolase_TIM"/>
</dbReference>
<dbReference type="InterPro" id="IPR033888">
    <property type="entry name" value="DHOD_1B"/>
</dbReference>
<comment type="cofactor">
    <cofactor evidence="9">
        <name>FMN</name>
        <dbReference type="ChEBI" id="CHEBI:58210"/>
    </cofactor>
    <text evidence="9">Binds 1 FMN per subunit.</text>
</comment>
<feature type="binding site" evidence="9">
    <location>
        <position position="224"/>
    </location>
    <ligand>
        <name>FMN</name>
        <dbReference type="ChEBI" id="CHEBI:58210"/>
    </ligand>
</feature>
<proteinExistence type="inferred from homology"/>
<evidence type="ECO:0000256" key="5">
    <source>
        <dbReference type="ARBA" id="ARBA00022630"/>
    </source>
</evidence>
<keyword evidence="8 9" id="KW-0560">Oxidoreductase</keyword>
<accession>A0A7C3I2P4</accession>
<evidence type="ECO:0000256" key="7">
    <source>
        <dbReference type="ARBA" id="ARBA00022975"/>
    </source>
</evidence>
<dbReference type="PANTHER" id="PTHR48109:SF1">
    <property type="entry name" value="DIHYDROOROTATE DEHYDROGENASE (FUMARATE)"/>
    <property type="match status" value="1"/>
</dbReference>
<organism evidence="11">
    <name type="scientific">Gracilinema caldarium</name>
    <dbReference type="NCBI Taxonomy" id="215591"/>
    <lineage>
        <taxon>Bacteria</taxon>
        <taxon>Pseudomonadati</taxon>
        <taxon>Spirochaetota</taxon>
        <taxon>Spirochaetia</taxon>
        <taxon>Spirochaetales</taxon>
        <taxon>Breznakiellaceae</taxon>
        <taxon>Gracilinema</taxon>
    </lineage>
</organism>
<comment type="caution">
    <text evidence="11">The sequence shown here is derived from an EMBL/GenBank/DDBJ whole genome shotgun (WGS) entry which is preliminary data.</text>
</comment>
<comment type="subcellular location">
    <subcellularLocation>
        <location evidence="1 9">Cytoplasm</location>
    </subcellularLocation>
</comment>
<dbReference type="Pfam" id="PF01180">
    <property type="entry name" value="DHO_dh"/>
    <property type="match status" value="1"/>
</dbReference>
<reference evidence="11" key="1">
    <citation type="journal article" date="2020" name="mSystems">
        <title>Genome- and Community-Level Interaction Insights into Carbon Utilization and Element Cycling Functions of Hydrothermarchaeota in Hydrothermal Sediment.</title>
        <authorList>
            <person name="Zhou Z."/>
            <person name="Liu Y."/>
            <person name="Xu W."/>
            <person name="Pan J."/>
            <person name="Luo Z.H."/>
            <person name="Li M."/>
        </authorList>
    </citation>
    <scope>NUCLEOTIDE SEQUENCE [LARGE SCALE GENOMIC DNA]</scope>
    <source>
        <strain evidence="11">SpSt-503</strain>
    </source>
</reference>
<feature type="binding site" evidence="9">
    <location>
        <begin position="77"/>
        <end position="81"/>
    </location>
    <ligand>
        <name>substrate</name>
    </ligand>
</feature>
<dbReference type="InterPro" id="IPR049622">
    <property type="entry name" value="Dihydroorotate_DH_I"/>
</dbReference>
<comment type="pathway">
    <text evidence="2 9">Pyrimidine metabolism; UMP biosynthesis via de novo pathway.</text>
</comment>
<dbReference type="InterPro" id="IPR050074">
    <property type="entry name" value="DHO_dehydrogenase"/>
</dbReference>
<dbReference type="HAMAP" id="MF_00224">
    <property type="entry name" value="DHO_dh_type1"/>
    <property type="match status" value="1"/>
</dbReference>
<dbReference type="InterPro" id="IPR012135">
    <property type="entry name" value="Dihydroorotate_DH_1_2"/>
</dbReference>
<evidence type="ECO:0000256" key="6">
    <source>
        <dbReference type="ARBA" id="ARBA00022643"/>
    </source>
</evidence>
<dbReference type="UniPathway" id="UPA00070"/>
<dbReference type="PANTHER" id="PTHR48109">
    <property type="entry name" value="DIHYDROOROTATE DEHYDROGENASE (QUINONE), MITOCHONDRIAL-RELATED"/>
    <property type="match status" value="1"/>
</dbReference>
<feature type="binding site" evidence="9">
    <location>
        <position position="134"/>
    </location>
    <ligand>
        <name>substrate</name>
    </ligand>
</feature>
<dbReference type="InterPro" id="IPR024920">
    <property type="entry name" value="Dihydroorotate_DH_1"/>
</dbReference>
<feature type="domain" description="Dihydroorotate dehydrogenase catalytic" evidence="10">
    <location>
        <begin position="12"/>
        <end position="293"/>
    </location>
</feature>
<evidence type="ECO:0000256" key="2">
    <source>
        <dbReference type="ARBA" id="ARBA00004725"/>
    </source>
</evidence>
<feature type="binding site" evidence="9">
    <location>
        <position position="134"/>
    </location>
    <ligand>
        <name>FMN</name>
        <dbReference type="ChEBI" id="CHEBI:58210"/>
    </ligand>
</feature>
<sequence>MSEAPYNEKPDLSVQIAGITFKNPVIAASGTFGYGQEYAGLMDVSCLGGICTKGLTLHPREGNRGRRLHETPSGLMNSIGLENPGIPAFIESELPAMLDLGPVIIANLSGSTIEEYQEGARLLSATKIDMIELNISCPNVKAGGMAFGLCPADAASVVQAVRRVSDKPLIVKLSPNAPDLVGVALACVDAGADALSLVNTFKALAFDIRRRKPLFDHVTAGLSGPAIKPLALRMVWDVCAAVQVPVIGMGGIASTEDALEFFMAGASAIQVGTATFPRPSTMIEIIEGLETYLRAERISHLSELSLQGRI</sequence>
<gene>
    <name evidence="9" type="primary">pyrD</name>
    <name evidence="11" type="ORF">ENS59_12675</name>
</gene>
<name>A0A7C3I2P4_9SPIR</name>
<evidence type="ECO:0000256" key="4">
    <source>
        <dbReference type="ARBA" id="ARBA00022490"/>
    </source>
</evidence>
<feature type="binding site" evidence="9">
    <location>
        <position position="53"/>
    </location>
    <ligand>
        <name>substrate</name>
    </ligand>
</feature>
<comment type="function">
    <text evidence="9">Catalyzes the conversion of dihydroorotate to orotate.</text>
</comment>
<dbReference type="AlphaFoldDB" id="A0A7C3I2P4"/>
<dbReference type="NCBIfam" id="TIGR01037">
    <property type="entry name" value="pyrD_sub1_fam"/>
    <property type="match status" value="1"/>
</dbReference>
<dbReference type="PIRSF" id="PIRSF000164">
    <property type="entry name" value="DHO_oxidase"/>
    <property type="match status" value="1"/>
</dbReference>
<feature type="active site" description="Nucleophile" evidence="9">
    <location>
        <position position="137"/>
    </location>
</feature>
<evidence type="ECO:0000256" key="9">
    <source>
        <dbReference type="HAMAP-Rule" id="MF_00224"/>
    </source>
</evidence>
<feature type="binding site" evidence="9">
    <location>
        <begin position="250"/>
        <end position="251"/>
    </location>
    <ligand>
        <name>FMN</name>
        <dbReference type="ChEBI" id="CHEBI:58210"/>
    </ligand>
</feature>
<feature type="binding site" evidence="9">
    <location>
        <begin position="272"/>
        <end position="273"/>
    </location>
    <ligand>
        <name>FMN</name>
        <dbReference type="ChEBI" id="CHEBI:58210"/>
    </ligand>
</feature>
<dbReference type="EMBL" id="DSVL01000388">
    <property type="protein sequence ID" value="HFH30340.1"/>
    <property type="molecule type" value="Genomic_DNA"/>
</dbReference>
<dbReference type="CDD" id="cd04740">
    <property type="entry name" value="DHOD_1B_like"/>
    <property type="match status" value="1"/>
</dbReference>
<dbReference type="FunFam" id="3.20.20.70:FF:000027">
    <property type="entry name" value="Dihydropyrimidine dehydrogenase [NADP(+)]"/>
    <property type="match status" value="1"/>
</dbReference>
<feature type="binding site" evidence="9">
    <location>
        <begin position="53"/>
        <end position="54"/>
    </location>
    <ligand>
        <name>FMN</name>
        <dbReference type="ChEBI" id="CHEBI:58210"/>
    </ligand>
</feature>
<feature type="binding site" evidence="9">
    <location>
        <position position="107"/>
    </location>
    <ligand>
        <name>FMN</name>
        <dbReference type="ChEBI" id="CHEBI:58210"/>
    </ligand>
</feature>
<dbReference type="InterPro" id="IPR005720">
    <property type="entry name" value="Dihydroorotate_DH_cat"/>
</dbReference>
<feature type="binding site" evidence="9">
    <location>
        <begin position="199"/>
        <end position="200"/>
    </location>
    <ligand>
        <name>substrate</name>
    </ligand>
</feature>
<dbReference type="GO" id="GO:0004152">
    <property type="term" value="F:dihydroorotate dehydrogenase activity"/>
    <property type="evidence" value="ECO:0007669"/>
    <property type="project" value="UniProtKB-UniRule"/>
</dbReference>
<keyword evidence="7 9" id="KW-0665">Pyrimidine biosynthesis</keyword>
<feature type="binding site" evidence="9">
    <location>
        <position position="172"/>
    </location>
    <ligand>
        <name>FMN</name>
        <dbReference type="ChEBI" id="CHEBI:58210"/>
    </ligand>
</feature>
<comment type="catalytic activity">
    <reaction evidence="9">
        <text>(S)-dihydroorotate + A = orotate + AH2</text>
        <dbReference type="Rhea" id="RHEA:18073"/>
        <dbReference type="ChEBI" id="CHEBI:13193"/>
        <dbReference type="ChEBI" id="CHEBI:17499"/>
        <dbReference type="ChEBI" id="CHEBI:30839"/>
        <dbReference type="ChEBI" id="CHEBI:30864"/>
    </reaction>
</comment>
<dbReference type="NCBIfam" id="NF005574">
    <property type="entry name" value="PRK07259.1"/>
    <property type="match status" value="1"/>
</dbReference>
<evidence type="ECO:0000256" key="3">
    <source>
        <dbReference type="ARBA" id="ARBA00008008"/>
    </source>
</evidence>
<dbReference type="Gene3D" id="3.20.20.70">
    <property type="entry name" value="Aldolase class I"/>
    <property type="match status" value="1"/>
</dbReference>
<feature type="binding site" evidence="9">
    <location>
        <position position="29"/>
    </location>
    <ligand>
        <name>FMN</name>
        <dbReference type="ChEBI" id="CHEBI:58210"/>
    </ligand>
</feature>